<dbReference type="Gene3D" id="1.20.1510.10">
    <property type="entry name" value="Cation efflux protein transmembrane domain"/>
    <property type="match status" value="1"/>
</dbReference>
<dbReference type="NCBIfam" id="TIGR01297">
    <property type="entry name" value="CDF"/>
    <property type="match status" value="1"/>
</dbReference>
<organism evidence="10 11">
    <name type="scientific">Limnothrix redekei LRLZ20PSL1</name>
    <dbReference type="NCBI Taxonomy" id="3112953"/>
    <lineage>
        <taxon>Bacteria</taxon>
        <taxon>Bacillati</taxon>
        <taxon>Cyanobacteriota</taxon>
        <taxon>Cyanophyceae</taxon>
        <taxon>Pseudanabaenales</taxon>
        <taxon>Pseudanabaenaceae</taxon>
        <taxon>Limnothrix</taxon>
    </lineage>
</organism>
<name>A0ABW7CC78_9CYAN</name>
<evidence type="ECO:0000256" key="1">
    <source>
        <dbReference type="ARBA" id="ARBA00004141"/>
    </source>
</evidence>
<feature type="transmembrane region" description="Helical" evidence="7">
    <location>
        <begin position="164"/>
        <end position="183"/>
    </location>
</feature>
<evidence type="ECO:0000313" key="11">
    <source>
        <dbReference type="Proteomes" id="UP001604335"/>
    </source>
</evidence>
<dbReference type="InterPro" id="IPR027469">
    <property type="entry name" value="Cation_efflux_TMD_sf"/>
</dbReference>
<dbReference type="SUPFAM" id="SSF161111">
    <property type="entry name" value="Cation efflux protein transmembrane domain-like"/>
    <property type="match status" value="1"/>
</dbReference>
<evidence type="ECO:0000256" key="4">
    <source>
        <dbReference type="ARBA" id="ARBA00022692"/>
    </source>
</evidence>
<keyword evidence="11" id="KW-1185">Reference proteome</keyword>
<dbReference type="SUPFAM" id="SSF160240">
    <property type="entry name" value="Cation efflux protein cytoplasmic domain-like"/>
    <property type="match status" value="1"/>
</dbReference>
<keyword evidence="6 7" id="KW-0472">Membrane</keyword>
<comment type="caution">
    <text evidence="10">The sequence shown here is derived from an EMBL/GenBank/DDBJ whole genome shotgun (WGS) entry which is preliminary data.</text>
</comment>
<comment type="subcellular location">
    <subcellularLocation>
        <location evidence="1">Membrane</location>
        <topology evidence="1">Multi-pass membrane protein</topology>
    </subcellularLocation>
</comment>
<dbReference type="InterPro" id="IPR058533">
    <property type="entry name" value="Cation_efflux_TM"/>
</dbReference>
<dbReference type="PANTHER" id="PTHR43840">
    <property type="entry name" value="MITOCHONDRIAL METAL TRANSPORTER 1-RELATED"/>
    <property type="match status" value="1"/>
</dbReference>
<evidence type="ECO:0000313" key="10">
    <source>
        <dbReference type="EMBL" id="MFG3818752.1"/>
    </source>
</evidence>
<keyword evidence="4 7" id="KW-0812">Transmembrane</keyword>
<evidence type="ECO:0000256" key="2">
    <source>
        <dbReference type="ARBA" id="ARBA00008114"/>
    </source>
</evidence>
<protein>
    <submittedName>
        <fullName evidence="10">Cation diffusion facilitator family transporter</fullName>
    </submittedName>
</protein>
<feature type="domain" description="Cation efflux protein transmembrane" evidence="8">
    <location>
        <begin position="21"/>
        <end position="214"/>
    </location>
</feature>
<dbReference type="InterPro" id="IPR002524">
    <property type="entry name" value="Cation_efflux"/>
</dbReference>
<dbReference type="PANTHER" id="PTHR43840:SF15">
    <property type="entry name" value="MITOCHONDRIAL METAL TRANSPORTER 1-RELATED"/>
    <property type="match status" value="1"/>
</dbReference>
<sequence>MSASASFLSPDKRQRKIRYILWLTLLLNLLVLVIKALVGWATGSLSLLADALHSVTDSASNVLGLVTSQLADPRPDREHPYGHQKYEALGALGIAAFLGVACFEITQGAIERLTGQGEAVNVSGPAIGLTVLVLGINILVALYERHWGQKLHSNILLADARHTMGDVWITMTVIGGLLGVWWGQRWLDVALAFPVALLVFKSGWDVLRSNLPWLIDAMAVPPEEIHSLAMSVPGVVNCHDIASRGVLGRQVFMEMHLVVDAEDVRQAHDITEAVESALCEHYHPVRMTIHVEPNGYQSDQLTYSMDSITHKEV</sequence>
<gene>
    <name evidence="10" type="ORF">VPK24_13975</name>
</gene>
<comment type="similarity">
    <text evidence="2">Belongs to the cation diffusion facilitator (CDF) transporter (TC 2.A.4) family.</text>
</comment>
<dbReference type="InterPro" id="IPR050291">
    <property type="entry name" value="CDF_Transporter"/>
</dbReference>
<accession>A0ABW7CC78</accession>
<evidence type="ECO:0000259" key="9">
    <source>
        <dbReference type="Pfam" id="PF16916"/>
    </source>
</evidence>
<feature type="transmembrane region" description="Helical" evidence="7">
    <location>
        <begin position="88"/>
        <end position="110"/>
    </location>
</feature>
<dbReference type="Gene3D" id="3.30.70.1350">
    <property type="entry name" value="Cation efflux protein, cytoplasmic domain"/>
    <property type="match status" value="1"/>
</dbReference>
<dbReference type="RefSeq" id="WP_393014279.1">
    <property type="nucleotide sequence ID" value="NZ_JAZAQF010000081.1"/>
</dbReference>
<feature type="transmembrane region" description="Helical" evidence="7">
    <location>
        <begin position="20"/>
        <end position="41"/>
    </location>
</feature>
<dbReference type="InterPro" id="IPR036837">
    <property type="entry name" value="Cation_efflux_CTD_sf"/>
</dbReference>
<dbReference type="EMBL" id="JAZAQF010000081">
    <property type="protein sequence ID" value="MFG3818752.1"/>
    <property type="molecule type" value="Genomic_DNA"/>
</dbReference>
<keyword evidence="5 7" id="KW-1133">Transmembrane helix</keyword>
<reference evidence="11" key="1">
    <citation type="journal article" date="2024" name="Algal Res.">
        <title>Biochemical, toxicological and genomic investigation of a high-biomass producing Limnothrix strain isolated from Italian shallow drinking water reservoir.</title>
        <authorList>
            <person name="Simonazzi M."/>
            <person name="Shishido T.K."/>
            <person name="Delbaje E."/>
            <person name="Wahlsten M."/>
            <person name="Fewer D.P."/>
            <person name="Sivonen K."/>
            <person name="Pezzolesi L."/>
            <person name="Pistocchi R."/>
        </authorList>
    </citation>
    <scope>NUCLEOTIDE SEQUENCE [LARGE SCALE GENOMIC DNA]</scope>
    <source>
        <strain evidence="11">LRLZ20PSL1</strain>
    </source>
</reference>
<evidence type="ECO:0000256" key="7">
    <source>
        <dbReference type="SAM" id="Phobius"/>
    </source>
</evidence>
<dbReference type="Proteomes" id="UP001604335">
    <property type="component" value="Unassembled WGS sequence"/>
</dbReference>
<evidence type="ECO:0000259" key="8">
    <source>
        <dbReference type="Pfam" id="PF01545"/>
    </source>
</evidence>
<proteinExistence type="inferred from homology"/>
<dbReference type="Pfam" id="PF01545">
    <property type="entry name" value="Cation_efflux"/>
    <property type="match status" value="1"/>
</dbReference>
<dbReference type="InterPro" id="IPR027470">
    <property type="entry name" value="Cation_efflux_CTD"/>
</dbReference>
<feature type="domain" description="Cation efflux protein cytoplasmic" evidence="9">
    <location>
        <begin position="223"/>
        <end position="293"/>
    </location>
</feature>
<feature type="transmembrane region" description="Helical" evidence="7">
    <location>
        <begin position="122"/>
        <end position="143"/>
    </location>
</feature>
<keyword evidence="3" id="KW-0813">Transport</keyword>
<dbReference type="Pfam" id="PF16916">
    <property type="entry name" value="ZT_dimer"/>
    <property type="match status" value="1"/>
</dbReference>
<evidence type="ECO:0000256" key="5">
    <source>
        <dbReference type="ARBA" id="ARBA00022989"/>
    </source>
</evidence>
<evidence type="ECO:0000256" key="6">
    <source>
        <dbReference type="ARBA" id="ARBA00023136"/>
    </source>
</evidence>
<evidence type="ECO:0000256" key="3">
    <source>
        <dbReference type="ARBA" id="ARBA00022448"/>
    </source>
</evidence>